<reference evidence="1" key="1">
    <citation type="journal article" date="2023" name="IScience">
        <title>Live-bearing cockroach genome reveals convergent evolutionary mechanisms linked to viviparity in insects and beyond.</title>
        <authorList>
            <person name="Fouks B."/>
            <person name="Harrison M.C."/>
            <person name="Mikhailova A.A."/>
            <person name="Marchal E."/>
            <person name="English S."/>
            <person name="Carruthers M."/>
            <person name="Jennings E.C."/>
            <person name="Chiamaka E.L."/>
            <person name="Frigard R.A."/>
            <person name="Pippel M."/>
            <person name="Attardo G.M."/>
            <person name="Benoit J.B."/>
            <person name="Bornberg-Bauer E."/>
            <person name="Tobe S.S."/>
        </authorList>
    </citation>
    <scope>NUCLEOTIDE SEQUENCE</scope>
    <source>
        <strain evidence="1">Stay&amp;Tobe</strain>
    </source>
</reference>
<proteinExistence type="predicted"/>
<accession>A0AAD8A3N5</accession>
<name>A0AAD8A3N5_DIPPU</name>
<feature type="non-terminal residue" evidence="1">
    <location>
        <position position="135"/>
    </location>
</feature>
<dbReference type="EMBL" id="JASPKZ010003854">
    <property type="protein sequence ID" value="KAJ9591864.1"/>
    <property type="molecule type" value="Genomic_DNA"/>
</dbReference>
<organism evidence="1 2">
    <name type="scientific">Diploptera punctata</name>
    <name type="common">Pacific beetle cockroach</name>
    <dbReference type="NCBI Taxonomy" id="6984"/>
    <lineage>
        <taxon>Eukaryota</taxon>
        <taxon>Metazoa</taxon>
        <taxon>Ecdysozoa</taxon>
        <taxon>Arthropoda</taxon>
        <taxon>Hexapoda</taxon>
        <taxon>Insecta</taxon>
        <taxon>Pterygota</taxon>
        <taxon>Neoptera</taxon>
        <taxon>Polyneoptera</taxon>
        <taxon>Dictyoptera</taxon>
        <taxon>Blattodea</taxon>
        <taxon>Blaberoidea</taxon>
        <taxon>Blaberidae</taxon>
        <taxon>Diplopterinae</taxon>
        <taxon>Diploptera</taxon>
    </lineage>
</organism>
<protein>
    <submittedName>
        <fullName evidence="1">Uncharacterized protein</fullName>
    </submittedName>
</protein>
<dbReference type="AlphaFoldDB" id="A0AAD8A3N5"/>
<feature type="non-terminal residue" evidence="1">
    <location>
        <position position="1"/>
    </location>
</feature>
<evidence type="ECO:0000313" key="1">
    <source>
        <dbReference type="EMBL" id="KAJ9591864.1"/>
    </source>
</evidence>
<evidence type="ECO:0000313" key="2">
    <source>
        <dbReference type="Proteomes" id="UP001233999"/>
    </source>
</evidence>
<dbReference type="Proteomes" id="UP001233999">
    <property type="component" value="Unassembled WGS sequence"/>
</dbReference>
<gene>
    <name evidence="1" type="ORF">L9F63_001587</name>
</gene>
<comment type="caution">
    <text evidence="1">The sequence shown here is derived from an EMBL/GenBank/DDBJ whole genome shotgun (WGS) entry which is preliminary data.</text>
</comment>
<sequence length="135" mass="15319">PVERVIYRFCLLLGSWGSFTARPSRGWWRFLISGHSVYGTVAPQWRCQGWVRHECGARLAEGLHREGRRGVHPGRWNSDQPPGPRSQLYTVRLLASHLTNCGRTGGPRAILPSIAFYTAAQFIEDTFPVWEITSK</sequence>
<keyword evidence="2" id="KW-1185">Reference proteome</keyword>
<reference evidence="1" key="2">
    <citation type="submission" date="2023-05" db="EMBL/GenBank/DDBJ databases">
        <authorList>
            <person name="Fouks B."/>
        </authorList>
    </citation>
    <scope>NUCLEOTIDE SEQUENCE</scope>
    <source>
        <strain evidence="1">Stay&amp;Tobe</strain>
        <tissue evidence="1">Testes</tissue>
    </source>
</reference>